<evidence type="ECO:0000313" key="4">
    <source>
        <dbReference type="Proteomes" id="UP000199155"/>
    </source>
</evidence>
<accession>A0A1G8T6F1</accession>
<sequence length="92" mass="9498">MLSERARRRLLAAAAVCVLAATTGAAYPDRPPHAAPHVAAGALAPDPADHGPHPLIRDQIDIDLDPDPDTGADAATQRFTGRATPASRSEDG</sequence>
<evidence type="ECO:0000313" key="3">
    <source>
        <dbReference type="EMBL" id="SDJ37088.1"/>
    </source>
</evidence>
<dbReference type="STRING" id="417292.SAMN05421806_10183"/>
<dbReference type="InterPro" id="IPR006311">
    <property type="entry name" value="TAT_signal"/>
</dbReference>
<name>A0A1G8T6F1_9ACTN</name>
<evidence type="ECO:0000256" key="2">
    <source>
        <dbReference type="SAM" id="SignalP"/>
    </source>
</evidence>
<dbReference type="AlphaFoldDB" id="A0A1G8T6F1"/>
<feature type="signal peptide" evidence="2">
    <location>
        <begin position="1"/>
        <end position="25"/>
    </location>
</feature>
<dbReference type="EMBL" id="FNFF01000001">
    <property type="protein sequence ID" value="SDJ37088.1"/>
    <property type="molecule type" value="Genomic_DNA"/>
</dbReference>
<proteinExistence type="predicted"/>
<gene>
    <name evidence="3" type="ORF">SAMN05421806_10183</name>
</gene>
<evidence type="ECO:0000256" key="1">
    <source>
        <dbReference type="SAM" id="MobiDB-lite"/>
    </source>
</evidence>
<keyword evidence="2" id="KW-0732">Signal</keyword>
<dbReference type="Proteomes" id="UP000199155">
    <property type="component" value="Unassembled WGS sequence"/>
</dbReference>
<organism evidence="3 4">
    <name type="scientific">Streptomyces indicus</name>
    <dbReference type="NCBI Taxonomy" id="417292"/>
    <lineage>
        <taxon>Bacteria</taxon>
        <taxon>Bacillati</taxon>
        <taxon>Actinomycetota</taxon>
        <taxon>Actinomycetes</taxon>
        <taxon>Kitasatosporales</taxon>
        <taxon>Streptomycetaceae</taxon>
        <taxon>Streptomyces</taxon>
    </lineage>
</organism>
<protein>
    <submittedName>
        <fullName evidence="3">Uncharacterized protein</fullName>
    </submittedName>
</protein>
<reference evidence="3 4" key="1">
    <citation type="submission" date="2016-10" db="EMBL/GenBank/DDBJ databases">
        <authorList>
            <person name="de Groot N.N."/>
        </authorList>
    </citation>
    <scope>NUCLEOTIDE SEQUENCE [LARGE SCALE GENOMIC DNA]</scope>
    <source>
        <strain evidence="3 4">CGMCC 4.5727</strain>
    </source>
</reference>
<feature type="chain" id="PRO_5039471172" evidence="2">
    <location>
        <begin position="26"/>
        <end position="92"/>
    </location>
</feature>
<feature type="compositionally biased region" description="Low complexity" evidence="1">
    <location>
        <begin position="35"/>
        <end position="45"/>
    </location>
</feature>
<dbReference type="PROSITE" id="PS51318">
    <property type="entry name" value="TAT"/>
    <property type="match status" value="1"/>
</dbReference>
<feature type="compositionally biased region" description="Acidic residues" evidence="1">
    <location>
        <begin position="61"/>
        <end position="70"/>
    </location>
</feature>
<keyword evidence="4" id="KW-1185">Reference proteome</keyword>
<dbReference type="RefSeq" id="WP_093606604.1">
    <property type="nucleotide sequence ID" value="NZ_FNFF01000001.1"/>
</dbReference>
<feature type="region of interest" description="Disordered" evidence="1">
    <location>
        <begin position="25"/>
        <end position="92"/>
    </location>
</feature>
<feature type="compositionally biased region" description="Basic and acidic residues" evidence="1">
    <location>
        <begin position="47"/>
        <end position="60"/>
    </location>
</feature>